<accession>A0A1L7XQR8</accession>
<dbReference type="Pfam" id="PF04488">
    <property type="entry name" value="Gly_transf_sug"/>
    <property type="match status" value="1"/>
</dbReference>
<name>A0A1L7XQR8_9HELO</name>
<protein>
    <submittedName>
        <fullName evidence="2">Related to alpha-1,6-mannosyltransferase</fullName>
    </submittedName>
</protein>
<keyword evidence="2" id="KW-0808">Transferase</keyword>
<keyword evidence="3" id="KW-1185">Reference proteome</keyword>
<dbReference type="InterPro" id="IPR039367">
    <property type="entry name" value="Och1-like"/>
</dbReference>
<gene>
    <name evidence="2" type="ORF">PAC_17248</name>
</gene>
<evidence type="ECO:0000313" key="3">
    <source>
        <dbReference type="Proteomes" id="UP000184330"/>
    </source>
</evidence>
<keyword evidence="2" id="KW-0328">Glycosyltransferase</keyword>
<dbReference type="SUPFAM" id="SSF53448">
    <property type="entry name" value="Nucleotide-diphospho-sugar transferases"/>
    <property type="match status" value="1"/>
</dbReference>
<dbReference type="STRING" id="576137.A0A1L7XQR8"/>
<dbReference type="Proteomes" id="UP000184330">
    <property type="component" value="Unassembled WGS sequence"/>
</dbReference>
<dbReference type="GO" id="GO:0006487">
    <property type="term" value="P:protein N-linked glycosylation"/>
    <property type="evidence" value="ECO:0007669"/>
    <property type="project" value="TreeGrafter"/>
</dbReference>
<dbReference type="OrthoDB" id="409543at2759"/>
<organism evidence="2 3">
    <name type="scientific">Phialocephala subalpina</name>
    <dbReference type="NCBI Taxonomy" id="576137"/>
    <lineage>
        <taxon>Eukaryota</taxon>
        <taxon>Fungi</taxon>
        <taxon>Dikarya</taxon>
        <taxon>Ascomycota</taxon>
        <taxon>Pezizomycotina</taxon>
        <taxon>Leotiomycetes</taxon>
        <taxon>Helotiales</taxon>
        <taxon>Mollisiaceae</taxon>
        <taxon>Phialocephala</taxon>
        <taxon>Phialocephala fortinii species complex</taxon>
    </lineage>
</organism>
<dbReference type="GO" id="GO:0000136">
    <property type="term" value="C:mannan polymerase complex"/>
    <property type="evidence" value="ECO:0007669"/>
    <property type="project" value="TreeGrafter"/>
</dbReference>
<dbReference type="PANTHER" id="PTHR31834:SF8">
    <property type="entry name" value="TRANSFERASE, PUTATIVE (AFU_ORTHOLOGUE AFUA_6G14040)-RELATED"/>
    <property type="match status" value="1"/>
</dbReference>
<evidence type="ECO:0000313" key="2">
    <source>
        <dbReference type="EMBL" id="CZR67349.1"/>
    </source>
</evidence>
<comment type="similarity">
    <text evidence="1">Belongs to the glycosyltransferase 32 family.</text>
</comment>
<dbReference type="AlphaFoldDB" id="A0A1L7XQR8"/>
<dbReference type="InterPro" id="IPR029044">
    <property type="entry name" value="Nucleotide-diphossugar_trans"/>
</dbReference>
<sequence length="224" mass="25025">MGCASNTCIDQNPTWKTEFLTDDSSDTFAKQHFASRPDIVETYLNLSVPILKADLLRYLLLFPEGGVWSDLDVSCEEVTPIESWIPSQYKANTSLVVGWEFDVGWPGNSVPQFATWAVMSKPGSPYMMKHADLNLKITGDVVDLIGPRRMTSSIFKSLGLSLDKKVEIEDIWKLEVPRLVGDVLILPGYAFARSSNHYEESSMRAGTLVTHHFAGSWKNEYGGE</sequence>
<reference evidence="2" key="1">
    <citation type="submission" date="2016-03" db="EMBL/GenBank/DDBJ databases">
        <authorList>
            <person name="Ploux O."/>
        </authorList>
    </citation>
    <scope>NUCLEOTIDE SEQUENCE [LARGE SCALE GENOMIC DNA]</scope>
    <source>
        <strain evidence="2">UAMH 11012</strain>
    </source>
</reference>
<dbReference type="EMBL" id="FJOG01000043">
    <property type="protein sequence ID" value="CZR67349.1"/>
    <property type="molecule type" value="Genomic_DNA"/>
</dbReference>
<dbReference type="GO" id="GO:0000009">
    <property type="term" value="F:alpha-1,6-mannosyltransferase activity"/>
    <property type="evidence" value="ECO:0007669"/>
    <property type="project" value="InterPro"/>
</dbReference>
<dbReference type="Gene3D" id="3.90.550.20">
    <property type="match status" value="1"/>
</dbReference>
<proteinExistence type="inferred from homology"/>
<dbReference type="PANTHER" id="PTHR31834">
    <property type="entry name" value="INITIATION-SPECIFIC ALPHA-1,6-MANNOSYLTRANSFERASE"/>
    <property type="match status" value="1"/>
</dbReference>
<evidence type="ECO:0000256" key="1">
    <source>
        <dbReference type="ARBA" id="ARBA00009003"/>
    </source>
</evidence>
<dbReference type="InterPro" id="IPR007577">
    <property type="entry name" value="GlycoTrfase_DXD_sugar-bd_CS"/>
</dbReference>